<reference evidence="2" key="1">
    <citation type="submission" date="2016-04" db="EMBL/GenBank/DDBJ databases">
        <authorList>
            <person name="Calderon-Fernandez G.M.Sr."/>
        </authorList>
    </citation>
    <scope>NUCLEOTIDE SEQUENCE</scope>
    <source>
        <strain evidence="2">Int1</strain>
        <tissue evidence="2">Integument</tissue>
    </source>
</reference>
<dbReference type="AlphaFoldDB" id="A0A170UVJ3"/>
<organism evidence="2">
    <name type="scientific">Triatoma infestans</name>
    <name type="common">Assassin bug</name>
    <dbReference type="NCBI Taxonomy" id="30076"/>
    <lineage>
        <taxon>Eukaryota</taxon>
        <taxon>Metazoa</taxon>
        <taxon>Ecdysozoa</taxon>
        <taxon>Arthropoda</taxon>
        <taxon>Hexapoda</taxon>
        <taxon>Insecta</taxon>
        <taxon>Pterygota</taxon>
        <taxon>Neoptera</taxon>
        <taxon>Paraneoptera</taxon>
        <taxon>Hemiptera</taxon>
        <taxon>Heteroptera</taxon>
        <taxon>Panheteroptera</taxon>
        <taxon>Cimicomorpha</taxon>
        <taxon>Reduviidae</taxon>
        <taxon>Triatominae</taxon>
        <taxon>Triatoma</taxon>
    </lineage>
</organism>
<protein>
    <submittedName>
        <fullName evidence="2">Tata box-binding protein 1</fullName>
    </submittedName>
</protein>
<evidence type="ECO:0000256" key="1">
    <source>
        <dbReference type="SAM" id="MobiDB-lite"/>
    </source>
</evidence>
<evidence type="ECO:0000313" key="2">
    <source>
        <dbReference type="EMBL" id="JAR96129.1"/>
    </source>
</evidence>
<proteinExistence type="predicted"/>
<name>A0A170UVJ3_TRIIF</name>
<feature type="compositionally biased region" description="Basic and acidic residues" evidence="1">
    <location>
        <begin position="1"/>
        <end position="14"/>
    </location>
</feature>
<accession>A0A170UVJ3</accession>
<reference evidence="2" key="2">
    <citation type="journal article" date="2017" name="J. Med. Entomol.">
        <title>Transcriptome Analysis of the Triatoma infestans (Hemiptera: Reduviidae) Integument.</title>
        <authorList>
            <person name="Calderon-Fernandez G.M."/>
            <person name="Moriconi D.E."/>
            <person name="Dulbecco A.B."/>
            <person name="Juarez M.P."/>
        </authorList>
    </citation>
    <scope>NUCLEOTIDE SEQUENCE</scope>
    <source>
        <strain evidence="2">Int1</strain>
        <tissue evidence="2">Integument</tissue>
    </source>
</reference>
<feature type="region of interest" description="Disordered" evidence="1">
    <location>
        <begin position="1"/>
        <end position="25"/>
    </location>
</feature>
<sequence length="25" mass="3151">MVYEFRKERTKEDVIDAMSRKRKHP</sequence>
<dbReference type="EMBL" id="GEMB01007245">
    <property type="protein sequence ID" value="JAR96129.1"/>
    <property type="molecule type" value="Transcribed_RNA"/>
</dbReference>